<reference evidence="6 7" key="1">
    <citation type="journal article" date="2010" name="Proc. Natl. Acad. Sci. U.S.A.">
        <title>Insights into evolution of multicellular fungi from the assembled chromosomes of the mushroom Coprinopsis cinerea (Coprinus cinereus).</title>
        <authorList>
            <person name="Stajich J.E."/>
            <person name="Wilke S.K."/>
            <person name="Ahren D."/>
            <person name="Au C.H."/>
            <person name="Birren B.W."/>
            <person name="Borodovsky M."/>
            <person name="Burns C."/>
            <person name="Canback B."/>
            <person name="Casselton L.A."/>
            <person name="Cheng C.K."/>
            <person name="Deng J."/>
            <person name="Dietrich F.S."/>
            <person name="Fargo D.C."/>
            <person name="Farman M.L."/>
            <person name="Gathman A.C."/>
            <person name="Goldberg J."/>
            <person name="Guigo R."/>
            <person name="Hoegger P.J."/>
            <person name="Hooker J.B."/>
            <person name="Huggins A."/>
            <person name="James T.Y."/>
            <person name="Kamada T."/>
            <person name="Kilaru S."/>
            <person name="Kodira C."/>
            <person name="Kues U."/>
            <person name="Kupfer D."/>
            <person name="Kwan H.S."/>
            <person name="Lomsadze A."/>
            <person name="Li W."/>
            <person name="Lilly W.W."/>
            <person name="Ma L.J."/>
            <person name="Mackey A.J."/>
            <person name="Manning G."/>
            <person name="Martin F."/>
            <person name="Muraguchi H."/>
            <person name="Natvig D.O."/>
            <person name="Palmerini H."/>
            <person name="Ramesh M.A."/>
            <person name="Rehmeyer C.J."/>
            <person name="Roe B.A."/>
            <person name="Shenoy N."/>
            <person name="Stanke M."/>
            <person name="Ter-Hovhannisyan V."/>
            <person name="Tunlid A."/>
            <person name="Velagapudi R."/>
            <person name="Vision T.J."/>
            <person name="Zeng Q."/>
            <person name="Zolan M.E."/>
            <person name="Pukkila P.J."/>
        </authorList>
    </citation>
    <scope>NUCLEOTIDE SEQUENCE [LARGE SCALE GENOMIC DNA]</scope>
    <source>
        <strain evidence="7">Okayama-7 / 130 / ATCC MYA-4618 / FGSC 9003</strain>
    </source>
</reference>
<dbReference type="GO" id="GO:0000978">
    <property type="term" value="F:RNA polymerase II cis-regulatory region sequence-specific DNA binding"/>
    <property type="evidence" value="ECO:0007669"/>
    <property type="project" value="TreeGrafter"/>
</dbReference>
<evidence type="ECO:0000259" key="5">
    <source>
        <dbReference type="PROSITE" id="PS50118"/>
    </source>
</evidence>
<evidence type="ECO:0000256" key="3">
    <source>
        <dbReference type="PROSITE-ProRule" id="PRU00267"/>
    </source>
</evidence>
<dbReference type="PROSITE" id="PS50118">
    <property type="entry name" value="HMG_BOX_2"/>
    <property type="match status" value="1"/>
</dbReference>
<protein>
    <submittedName>
        <fullName evidence="6">Pcc1</fullName>
    </submittedName>
</protein>
<feature type="region of interest" description="Disordered" evidence="4">
    <location>
        <begin position="1"/>
        <end position="30"/>
    </location>
</feature>
<dbReference type="EMBL" id="AACS02000003">
    <property type="protein sequence ID" value="EAU91357.1"/>
    <property type="molecule type" value="Genomic_DNA"/>
</dbReference>
<evidence type="ECO:0000313" key="6">
    <source>
        <dbReference type="EMBL" id="EAU91357.1"/>
    </source>
</evidence>
<evidence type="ECO:0000256" key="2">
    <source>
        <dbReference type="ARBA" id="ARBA00023242"/>
    </source>
</evidence>
<proteinExistence type="predicted"/>
<feature type="compositionally biased region" description="Basic and acidic residues" evidence="4">
    <location>
        <begin position="110"/>
        <end position="122"/>
    </location>
</feature>
<dbReference type="InterPro" id="IPR036910">
    <property type="entry name" value="HMG_box_dom_sf"/>
</dbReference>
<keyword evidence="7" id="KW-1185">Reference proteome</keyword>
<dbReference type="STRING" id="240176.A8N6M1"/>
<gene>
    <name evidence="6" type="ORF">CC1G_07392</name>
</gene>
<sequence>MAGPVRTPAMAETRATIAQTSTVTPPRPPNAWILYRGDKLRELFEPVPGQPRMSQADVSRIIGQMWRTESDATRMEYERRADEAKAEHAIKYPNYRFNPKKKEEKEFLRAQRKEAKEREKAQAKQLKRQQARAQSQQQVAQPVQPSVSTTPMAYPPAPVLLPHPSMVFYPPMMGGTVYYPMELFGTAGPSPPVSLASSPAASSTPESTSASEDTTEPQPQQPSPQPPISALPYPFPTAPRTNSANPYLALLGPAATRGQYMAPSIPPPPATTPASAPTPLPQDAEPSQPSLQLDVPQQNFLANSNSDFTNTPLMPTLSMPDNAAPTQDIENFAQPSGPSLTELLQQPLHQETLQFDVNADFFAMAASMHELQDPNAFDASNFDPAALSGEVFSLNNFTPDMLNADPSGELVVNFGSYGQPEPQSQPFDLDEFLNACVVESLSQDPPAYGDPNMNNMGQYLGGSQEVPGVEESQPKSRMPAMSQSDSPSTSSLPSVPPTPSPLQPALSVDLSNTQQPAQKTPYVPPSGAALASTRRVGGSWKPPPICNDESLDHYRSSTVPV</sequence>
<dbReference type="InterPro" id="IPR051356">
    <property type="entry name" value="SOX/SOX-like_TF"/>
</dbReference>
<dbReference type="KEGG" id="cci:CC1G_07392"/>
<accession>A8N6M1</accession>
<feature type="compositionally biased region" description="Pro residues" evidence="4">
    <location>
        <begin position="219"/>
        <end position="237"/>
    </location>
</feature>
<dbReference type="PANTHER" id="PTHR45789:SF2">
    <property type="entry name" value="FI18025P1"/>
    <property type="match status" value="1"/>
</dbReference>
<dbReference type="Proteomes" id="UP000001861">
    <property type="component" value="Unassembled WGS sequence"/>
</dbReference>
<dbReference type="RefSeq" id="XP_001830477.1">
    <property type="nucleotide sequence ID" value="XM_001830425.1"/>
</dbReference>
<feature type="region of interest" description="Disordered" evidence="4">
    <location>
        <begin position="443"/>
        <end position="561"/>
    </location>
</feature>
<name>A8N6M1_COPC7</name>
<feature type="region of interest" description="Disordered" evidence="4">
    <location>
        <begin position="190"/>
        <end position="239"/>
    </location>
</feature>
<feature type="compositionally biased region" description="Low complexity" evidence="4">
    <location>
        <begin position="193"/>
        <end position="218"/>
    </location>
</feature>
<dbReference type="GO" id="GO:0000981">
    <property type="term" value="F:DNA-binding transcription factor activity, RNA polymerase II-specific"/>
    <property type="evidence" value="ECO:0007669"/>
    <property type="project" value="TreeGrafter"/>
</dbReference>
<comment type="caution">
    <text evidence="6">The sequence shown here is derived from an EMBL/GenBank/DDBJ whole genome shotgun (WGS) entry which is preliminary data.</text>
</comment>
<evidence type="ECO:0000256" key="4">
    <source>
        <dbReference type="SAM" id="MobiDB-lite"/>
    </source>
</evidence>
<feature type="compositionally biased region" description="Low complexity" evidence="4">
    <location>
        <begin position="479"/>
        <end position="493"/>
    </location>
</feature>
<dbReference type="SUPFAM" id="SSF47095">
    <property type="entry name" value="HMG-box"/>
    <property type="match status" value="1"/>
</dbReference>
<dbReference type="eggNOG" id="KOG0527">
    <property type="taxonomic scope" value="Eukaryota"/>
</dbReference>
<dbReference type="VEuPathDB" id="FungiDB:CC1G_07392"/>
<keyword evidence="1 3" id="KW-0238">DNA-binding</keyword>
<feature type="compositionally biased region" description="Low complexity" evidence="4">
    <location>
        <begin position="131"/>
        <end position="146"/>
    </location>
</feature>
<feature type="compositionally biased region" description="Polar residues" evidence="4">
    <location>
        <begin position="509"/>
        <end position="518"/>
    </location>
</feature>
<dbReference type="OMA" id="PPICNDE"/>
<feature type="compositionally biased region" description="Pro residues" evidence="4">
    <location>
        <begin position="264"/>
        <end position="280"/>
    </location>
</feature>
<dbReference type="SMART" id="SM00398">
    <property type="entry name" value="HMG"/>
    <property type="match status" value="1"/>
</dbReference>
<dbReference type="Pfam" id="PF00505">
    <property type="entry name" value="HMG_box"/>
    <property type="match status" value="1"/>
</dbReference>
<dbReference type="OrthoDB" id="6247875at2759"/>
<keyword evidence="2 3" id="KW-0539">Nucleus</keyword>
<dbReference type="GO" id="GO:0005634">
    <property type="term" value="C:nucleus"/>
    <property type="evidence" value="ECO:0007669"/>
    <property type="project" value="UniProtKB-UniRule"/>
</dbReference>
<feature type="domain" description="HMG box" evidence="5">
    <location>
        <begin position="25"/>
        <end position="96"/>
    </location>
</feature>
<dbReference type="GeneID" id="6006919"/>
<dbReference type="CDD" id="cd01389">
    <property type="entry name" value="HMG-box_ROX1-like"/>
    <property type="match status" value="1"/>
</dbReference>
<feature type="region of interest" description="Disordered" evidence="4">
    <location>
        <begin position="110"/>
        <end position="148"/>
    </location>
</feature>
<feature type="DNA-binding region" description="HMG box" evidence="3">
    <location>
        <begin position="25"/>
        <end position="96"/>
    </location>
</feature>
<dbReference type="AlphaFoldDB" id="A8N6M1"/>
<feature type="region of interest" description="Disordered" evidence="4">
    <location>
        <begin position="259"/>
        <end position="290"/>
    </location>
</feature>
<organism evidence="6 7">
    <name type="scientific">Coprinopsis cinerea (strain Okayama-7 / 130 / ATCC MYA-4618 / FGSC 9003)</name>
    <name type="common">Inky cap fungus</name>
    <name type="synonym">Hormographiella aspergillata</name>
    <dbReference type="NCBI Taxonomy" id="240176"/>
    <lineage>
        <taxon>Eukaryota</taxon>
        <taxon>Fungi</taxon>
        <taxon>Dikarya</taxon>
        <taxon>Basidiomycota</taxon>
        <taxon>Agaricomycotina</taxon>
        <taxon>Agaricomycetes</taxon>
        <taxon>Agaricomycetidae</taxon>
        <taxon>Agaricales</taxon>
        <taxon>Agaricineae</taxon>
        <taxon>Psathyrellaceae</taxon>
        <taxon>Coprinopsis</taxon>
    </lineage>
</organism>
<dbReference type="InParanoid" id="A8N6M1"/>
<evidence type="ECO:0000313" key="7">
    <source>
        <dbReference type="Proteomes" id="UP000001861"/>
    </source>
</evidence>
<dbReference type="PANTHER" id="PTHR45789">
    <property type="entry name" value="FI18025P1"/>
    <property type="match status" value="1"/>
</dbReference>
<evidence type="ECO:0000256" key="1">
    <source>
        <dbReference type="ARBA" id="ARBA00023125"/>
    </source>
</evidence>
<dbReference type="Gene3D" id="1.10.30.10">
    <property type="entry name" value="High mobility group box domain"/>
    <property type="match status" value="1"/>
</dbReference>
<dbReference type="InterPro" id="IPR009071">
    <property type="entry name" value="HMG_box_dom"/>
</dbReference>